<evidence type="ECO:0000256" key="2">
    <source>
        <dbReference type="ARBA" id="ARBA00022630"/>
    </source>
</evidence>
<dbReference type="Pfam" id="PF00743">
    <property type="entry name" value="FMO-like"/>
    <property type="match status" value="2"/>
</dbReference>
<dbReference type="InterPro" id="IPR020946">
    <property type="entry name" value="Flavin_mOase-like"/>
</dbReference>
<proteinExistence type="inferred from homology"/>
<evidence type="ECO:0000256" key="3">
    <source>
        <dbReference type="ARBA" id="ARBA00022827"/>
    </source>
</evidence>
<dbReference type="InterPro" id="IPR050346">
    <property type="entry name" value="FMO-like"/>
</dbReference>
<organism evidence="5 6">
    <name type="scientific">Purpureocillium lilacinum</name>
    <name type="common">Paecilomyces lilacinus</name>
    <dbReference type="NCBI Taxonomy" id="33203"/>
    <lineage>
        <taxon>Eukaryota</taxon>
        <taxon>Fungi</taxon>
        <taxon>Dikarya</taxon>
        <taxon>Ascomycota</taxon>
        <taxon>Pezizomycotina</taxon>
        <taxon>Sordariomycetes</taxon>
        <taxon>Hypocreomycetidae</taxon>
        <taxon>Hypocreales</taxon>
        <taxon>Ophiocordycipitaceae</taxon>
        <taxon>Purpureocillium</taxon>
    </lineage>
</organism>
<comment type="similarity">
    <text evidence="1">Belongs to the FMO family.</text>
</comment>
<keyword evidence="3" id="KW-0274">FAD</keyword>
<dbReference type="Proteomes" id="UP001287286">
    <property type="component" value="Unassembled WGS sequence"/>
</dbReference>
<gene>
    <name evidence="5" type="ORF">Purlil1_11126</name>
</gene>
<name>A0ABR0BKG8_PURLI</name>
<dbReference type="InterPro" id="IPR036188">
    <property type="entry name" value="FAD/NAD-bd_sf"/>
</dbReference>
<evidence type="ECO:0000256" key="4">
    <source>
        <dbReference type="ARBA" id="ARBA00023002"/>
    </source>
</evidence>
<dbReference type="PRINTS" id="PR00419">
    <property type="entry name" value="ADXRDTASE"/>
</dbReference>
<reference evidence="5 6" key="1">
    <citation type="journal article" date="2024" name="Microbiol. Resour. Announc.">
        <title>Genome annotations for the ascomycete fungi Trichoderma harzianum, Trichoderma aggressivum, and Purpureocillium lilacinum.</title>
        <authorList>
            <person name="Beijen E.P.W."/>
            <person name="Ohm R.A."/>
        </authorList>
    </citation>
    <scope>NUCLEOTIDE SEQUENCE [LARGE SCALE GENOMIC DNA]</scope>
    <source>
        <strain evidence="5 6">CBS 150709</strain>
    </source>
</reference>
<accession>A0ABR0BKG8</accession>
<dbReference type="Gene3D" id="3.50.50.60">
    <property type="entry name" value="FAD/NAD(P)-binding domain"/>
    <property type="match status" value="2"/>
</dbReference>
<sequence>METPATVAVVGLGPLGLVTLKNLVEEGLDATGFDMADVVGGLWNFSDEGDQTTVLESENGFSLPHRVEHLEAACKWRHGIFPTGAGATNSLQEKPFIKPDPMYCYWTNTRRLCRPALPTFPFPKASTLPTFFAPDQTAACRNSNHGCLALLTYHDTAAESTDTPTYPEARHVQKYLCDYAEHFGLGPRMRLGTEVLAVEHDETSGRWRVETAAVMGGAAASGSSGTGKTTTARTTEERWFDKVVFATGINKAPVTPQVEGIERFEGEVLHSSGYKRQA</sequence>
<keyword evidence="2" id="KW-0285">Flavoprotein</keyword>
<evidence type="ECO:0000313" key="5">
    <source>
        <dbReference type="EMBL" id="KAK4082584.1"/>
    </source>
</evidence>
<dbReference type="PANTHER" id="PTHR23023">
    <property type="entry name" value="DIMETHYLANILINE MONOOXYGENASE"/>
    <property type="match status" value="1"/>
</dbReference>
<evidence type="ECO:0000313" key="6">
    <source>
        <dbReference type="Proteomes" id="UP001287286"/>
    </source>
</evidence>
<dbReference type="SUPFAM" id="SSF51905">
    <property type="entry name" value="FAD/NAD(P)-binding domain"/>
    <property type="match status" value="1"/>
</dbReference>
<keyword evidence="6" id="KW-1185">Reference proteome</keyword>
<keyword evidence="4" id="KW-0560">Oxidoreductase</keyword>
<comment type="caution">
    <text evidence="5">The sequence shown here is derived from an EMBL/GenBank/DDBJ whole genome shotgun (WGS) entry which is preliminary data.</text>
</comment>
<evidence type="ECO:0000256" key="1">
    <source>
        <dbReference type="ARBA" id="ARBA00009183"/>
    </source>
</evidence>
<protein>
    <submittedName>
        <fullName evidence="5">Uncharacterized protein</fullName>
    </submittedName>
</protein>
<dbReference type="EMBL" id="JAWRVI010000063">
    <property type="protein sequence ID" value="KAK4082584.1"/>
    <property type="molecule type" value="Genomic_DNA"/>
</dbReference>